<comment type="caution">
    <text evidence="1">The sequence shown here is derived from an EMBL/GenBank/DDBJ whole genome shotgun (WGS) entry which is preliminary data.</text>
</comment>
<dbReference type="EMBL" id="CM039439">
    <property type="protein sequence ID" value="KAI4296939.1"/>
    <property type="molecule type" value="Genomic_DNA"/>
</dbReference>
<gene>
    <name evidence="1" type="ORF">L6164_036856</name>
</gene>
<organism evidence="1 2">
    <name type="scientific">Bauhinia variegata</name>
    <name type="common">Purple orchid tree</name>
    <name type="synonym">Phanera variegata</name>
    <dbReference type="NCBI Taxonomy" id="167791"/>
    <lineage>
        <taxon>Eukaryota</taxon>
        <taxon>Viridiplantae</taxon>
        <taxon>Streptophyta</taxon>
        <taxon>Embryophyta</taxon>
        <taxon>Tracheophyta</taxon>
        <taxon>Spermatophyta</taxon>
        <taxon>Magnoliopsida</taxon>
        <taxon>eudicotyledons</taxon>
        <taxon>Gunneridae</taxon>
        <taxon>Pentapetalae</taxon>
        <taxon>rosids</taxon>
        <taxon>fabids</taxon>
        <taxon>Fabales</taxon>
        <taxon>Fabaceae</taxon>
        <taxon>Cercidoideae</taxon>
        <taxon>Cercideae</taxon>
        <taxon>Bauhiniinae</taxon>
        <taxon>Bauhinia</taxon>
    </lineage>
</organism>
<evidence type="ECO:0000313" key="2">
    <source>
        <dbReference type="Proteomes" id="UP000828941"/>
    </source>
</evidence>
<name>A0ACB9KIA6_BAUVA</name>
<accession>A0ACB9KIA6</accession>
<proteinExistence type="predicted"/>
<sequence length="103" mass="11705">MKINEPSSKNVRVVSSQIQKQQDSLSNDALSFTKIRKTFFTKLRPREISVSVFSSLHLLSHFIFHSPSPSPIKFIQIVLQGKNEFQAVHMGCFAVKETSINIK</sequence>
<reference evidence="1 2" key="1">
    <citation type="journal article" date="2022" name="DNA Res.">
        <title>Chromosomal-level genome assembly of the orchid tree Bauhinia variegata (Leguminosae; Cercidoideae) supports the allotetraploid origin hypothesis of Bauhinia.</title>
        <authorList>
            <person name="Zhong Y."/>
            <person name="Chen Y."/>
            <person name="Zheng D."/>
            <person name="Pang J."/>
            <person name="Liu Y."/>
            <person name="Luo S."/>
            <person name="Meng S."/>
            <person name="Qian L."/>
            <person name="Wei D."/>
            <person name="Dai S."/>
            <person name="Zhou R."/>
        </authorList>
    </citation>
    <scope>NUCLEOTIDE SEQUENCE [LARGE SCALE GENOMIC DNA]</scope>
    <source>
        <strain evidence="1">BV-YZ2020</strain>
    </source>
</reference>
<protein>
    <submittedName>
        <fullName evidence="1">Uncharacterized protein</fullName>
    </submittedName>
</protein>
<keyword evidence="2" id="KW-1185">Reference proteome</keyword>
<dbReference type="Proteomes" id="UP000828941">
    <property type="component" value="Chromosome 14"/>
</dbReference>
<evidence type="ECO:0000313" key="1">
    <source>
        <dbReference type="EMBL" id="KAI4296939.1"/>
    </source>
</evidence>